<dbReference type="InterPro" id="IPR039328">
    <property type="entry name" value="WDR89"/>
</dbReference>
<dbReference type="GeneID" id="107217191"/>
<evidence type="ECO:0000256" key="4">
    <source>
        <dbReference type="PROSITE-ProRule" id="PRU00221"/>
    </source>
</evidence>
<dbReference type="RefSeq" id="XP_046590665.1">
    <property type="nucleotide sequence ID" value="XM_046734709.1"/>
</dbReference>
<reference evidence="7 8" key="1">
    <citation type="submission" date="2025-05" db="UniProtKB">
        <authorList>
            <consortium name="RefSeq"/>
        </authorList>
    </citation>
    <scope>IDENTIFICATION</scope>
    <source>
        <tissue evidence="7 8">Thorax and Abdomen</tissue>
    </source>
</reference>
<dbReference type="FunCoup" id="A0A6J0B4S8">
    <property type="interactions" value="1215"/>
</dbReference>
<evidence type="ECO:0000256" key="5">
    <source>
        <dbReference type="SAM" id="MobiDB-lite"/>
    </source>
</evidence>
<protein>
    <recommendedName>
        <fullName evidence="1">WD repeat-containing protein 89</fullName>
    </recommendedName>
</protein>
<evidence type="ECO:0000313" key="8">
    <source>
        <dbReference type="RefSeq" id="XP_046590665.1"/>
    </source>
</evidence>
<dbReference type="PROSITE" id="PS50082">
    <property type="entry name" value="WD_REPEATS_2"/>
    <property type="match status" value="1"/>
</dbReference>
<dbReference type="Gene3D" id="2.130.10.10">
    <property type="entry name" value="YVTN repeat-like/Quinoprotein amine dehydrogenase"/>
    <property type="match status" value="2"/>
</dbReference>
<dbReference type="RefSeq" id="XP_015510084.2">
    <property type="nucleotide sequence ID" value="XM_015654598.2"/>
</dbReference>
<dbReference type="OrthoDB" id="25131at2759"/>
<dbReference type="KEGG" id="nlo:107217191"/>
<evidence type="ECO:0000256" key="1">
    <source>
        <dbReference type="ARBA" id="ARBA00021125"/>
    </source>
</evidence>
<keyword evidence="2 4" id="KW-0853">WD repeat</keyword>
<evidence type="ECO:0000256" key="2">
    <source>
        <dbReference type="ARBA" id="ARBA00022574"/>
    </source>
</evidence>
<dbReference type="PANTHER" id="PTHR22889">
    <property type="entry name" value="WD REPEAT-CONTAINING PROTEIN 89"/>
    <property type="match status" value="1"/>
</dbReference>
<feature type="region of interest" description="Disordered" evidence="5">
    <location>
        <begin position="379"/>
        <end position="411"/>
    </location>
</feature>
<dbReference type="SMART" id="SM00320">
    <property type="entry name" value="WD40"/>
    <property type="match status" value="4"/>
</dbReference>
<feature type="compositionally biased region" description="Basic residues" evidence="5">
    <location>
        <begin position="392"/>
        <end position="411"/>
    </location>
</feature>
<dbReference type="SUPFAM" id="SSF50978">
    <property type="entry name" value="WD40 repeat-like"/>
    <property type="match status" value="1"/>
</dbReference>
<proteinExistence type="predicted"/>
<dbReference type="PROSITE" id="PS50294">
    <property type="entry name" value="WD_REPEATS_REGION"/>
    <property type="match status" value="1"/>
</dbReference>
<dbReference type="InterPro" id="IPR015943">
    <property type="entry name" value="WD40/YVTN_repeat-like_dom_sf"/>
</dbReference>
<dbReference type="PANTHER" id="PTHR22889:SF0">
    <property type="entry name" value="WD REPEAT-CONTAINING PROTEIN 89"/>
    <property type="match status" value="1"/>
</dbReference>
<dbReference type="InParanoid" id="A0A6J0B4S8"/>
<dbReference type="InterPro" id="IPR036322">
    <property type="entry name" value="WD40_repeat_dom_sf"/>
</dbReference>
<keyword evidence="3" id="KW-0677">Repeat</keyword>
<organism evidence="6 7">
    <name type="scientific">Neodiprion lecontei</name>
    <name type="common">Redheaded pine sawfly</name>
    <dbReference type="NCBI Taxonomy" id="441921"/>
    <lineage>
        <taxon>Eukaryota</taxon>
        <taxon>Metazoa</taxon>
        <taxon>Ecdysozoa</taxon>
        <taxon>Arthropoda</taxon>
        <taxon>Hexapoda</taxon>
        <taxon>Insecta</taxon>
        <taxon>Pterygota</taxon>
        <taxon>Neoptera</taxon>
        <taxon>Endopterygota</taxon>
        <taxon>Hymenoptera</taxon>
        <taxon>Tenthredinoidea</taxon>
        <taxon>Diprionidae</taxon>
        <taxon>Diprioninae</taxon>
        <taxon>Neodiprion</taxon>
    </lineage>
</organism>
<accession>A0A6J0B4S8</accession>
<feature type="repeat" description="WD" evidence="4">
    <location>
        <begin position="198"/>
        <end position="240"/>
    </location>
</feature>
<dbReference type="Proteomes" id="UP000829291">
    <property type="component" value="Chromosome 1"/>
</dbReference>
<keyword evidence="6" id="KW-1185">Reference proteome</keyword>
<dbReference type="Pfam" id="PF00400">
    <property type="entry name" value="WD40"/>
    <property type="match status" value="2"/>
</dbReference>
<sequence length="411" mass="45941">MSEILESLEHLSVKHTDDSSINGSNRREDDAGSVQDKFDFALAAEEAVSLDKNYILGICATSGTEFKIGTALSDYTCNVYAVGETLSKIATLDDNKASIIGIRFSPMHQNLLYCASSNGSIMLYDLRSKGRMVTQFKADERDDNGKIKSLASFDICQDERVMAGGTDLIEGDVFILFWDTRYPTSKTHGRKSLLGGYWQSHTDDITTLAFHPSRRDLLASGSTDGLINIFDLTQPNEDMALTHSLNTESSVDRLGWLGEEKLWCGTHTNALQLWDCEGAAPYAKFDREELATFQSEDPENCYIVRMHTESLTDNNFLLAGCSYSKRESLRCLTVKEDKLKACCMMSENKQVVRDSWFDEKNNYLVTGGESGIVSIWKQEESASSGSNSNNRLHPKINKFKGRDKPHKAKPY</sequence>
<evidence type="ECO:0000313" key="6">
    <source>
        <dbReference type="Proteomes" id="UP000829291"/>
    </source>
</evidence>
<evidence type="ECO:0000256" key="3">
    <source>
        <dbReference type="ARBA" id="ARBA00022737"/>
    </source>
</evidence>
<feature type="compositionally biased region" description="Low complexity" evidence="5">
    <location>
        <begin position="381"/>
        <end position="390"/>
    </location>
</feature>
<evidence type="ECO:0000313" key="7">
    <source>
        <dbReference type="RefSeq" id="XP_015510084.2"/>
    </source>
</evidence>
<dbReference type="InterPro" id="IPR001680">
    <property type="entry name" value="WD40_rpt"/>
</dbReference>
<dbReference type="AlphaFoldDB" id="A0A6J0B4S8"/>
<gene>
    <name evidence="7 8" type="primary">LOC107217191</name>
</gene>
<name>A0A6J0B4S8_NEOLC</name>